<dbReference type="PANTHER" id="PTHR38834">
    <property type="entry name" value="PERIPLASMIC SUBSTRATE BINDING PROTEIN FAMILY 3"/>
    <property type="match status" value="1"/>
</dbReference>
<dbReference type="PANTHER" id="PTHR38834:SF3">
    <property type="entry name" value="SOLUTE-BINDING PROTEIN FAMILY 3_N-TERMINAL DOMAIN-CONTAINING PROTEIN"/>
    <property type="match status" value="1"/>
</dbReference>
<keyword evidence="4" id="KW-1185">Reference proteome</keyword>
<dbReference type="AlphaFoldDB" id="A0A1H2FC53"/>
<evidence type="ECO:0000313" key="4">
    <source>
        <dbReference type="Proteomes" id="UP000243924"/>
    </source>
</evidence>
<dbReference type="RefSeq" id="WP_197675082.1">
    <property type="nucleotide sequence ID" value="NZ_LT629787.1"/>
</dbReference>
<dbReference type="STRING" id="1434072.SAMN05216210_1449"/>
<evidence type="ECO:0000259" key="2">
    <source>
        <dbReference type="Pfam" id="PF00497"/>
    </source>
</evidence>
<dbReference type="SUPFAM" id="SSF53850">
    <property type="entry name" value="Periplasmic binding protein-like II"/>
    <property type="match status" value="1"/>
</dbReference>
<feature type="chain" id="PRO_5009273781" evidence="1">
    <location>
        <begin position="23"/>
        <end position="247"/>
    </location>
</feature>
<organism evidence="3 4">
    <name type="scientific">Halopseudomonas salegens</name>
    <dbReference type="NCBI Taxonomy" id="1434072"/>
    <lineage>
        <taxon>Bacteria</taxon>
        <taxon>Pseudomonadati</taxon>
        <taxon>Pseudomonadota</taxon>
        <taxon>Gammaproteobacteria</taxon>
        <taxon>Pseudomonadales</taxon>
        <taxon>Pseudomonadaceae</taxon>
        <taxon>Halopseudomonas</taxon>
    </lineage>
</organism>
<dbReference type="Proteomes" id="UP000243924">
    <property type="component" value="Chromosome I"/>
</dbReference>
<feature type="domain" description="Solute-binding protein family 3/N-terminal" evidence="2">
    <location>
        <begin position="34"/>
        <end position="236"/>
    </location>
</feature>
<dbReference type="EMBL" id="LT629787">
    <property type="protein sequence ID" value="SDU04956.1"/>
    <property type="molecule type" value="Genomic_DNA"/>
</dbReference>
<evidence type="ECO:0000256" key="1">
    <source>
        <dbReference type="SAM" id="SignalP"/>
    </source>
</evidence>
<gene>
    <name evidence="3" type="ORF">SAMN05216210_1449</name>
</gene>
<sequence>MFCRLTLATLMLVLLPWLTAQAQPSNDDALVFNTEEYPPFNFINARGDIDGTSTRLLQHALARLDVDVEFRLLPWARAYTEARLRDANCVYSTNRTRERSPLFQWVGPLEQSDWSAFALRERDLQLATLNELRHFKVGSAHEDAVGIYVSEQGVPVINASRDGENINRLKAGIIDVWVTSSPLAPHMAAKQGVQLDNLFTFNQTQLYLACHPSVDADFLTRLQEAVDQVRDSDEFAAERALILEPVE</sequence>
<dbReference type="Gene3D" id="3.40.190.10">
    <property type="entry name" value="Periplasmic binding protein-like II"/>
    <property type="match status" value="2"/>
</dbReference>
<dbReference type="Pfam" id="PF00497">
    <property type="entry name" value="SBP_bac_3"/>
    <property type="match status" value="1"/>
</dbReference>
<reference evidence="4" key="1">
    <citation type="submission" date="2016-10" db="EMBL/GenBank/DDBJ databases">
        <authorList>
            <person name="Varghese N."/>
            <person name="Submissions S."/>
        </authorList>
    </citation>
    <scope>NUCLEOTIDE SEQUENCE [LARGE SCALE GENOMIC DNA]</scope>
    <source>
        <strain evidence="4">CECT 8338</strain>
    </source>
</reference>
<keyword evidence="1" id="KW-0732">Signal</keyword>
<accession>A0A1H2FC53</accession>
<protein>
    <submittedName>
        <fullName evidence="3">Amino acid ABC transporter substrate-binding protein, PAAT family</fullName>
    </submittedName>
</protein>
<name>A0A1H2FC53_9GAMM</name>
<dbReference type="InterPro" id="IPR001638">
    <property type="entry name" value="Solute-binding_3/MltF_N"/>
</dbReference>
<proteinExistence type="predicted"/>
<feature type="signal peptide" evidence="1">
    <location>
        <begin position="1"/>
        <end position="22"/>
    </location>
</feature>
<evidence type="ECO:0000313" key="3">
    <source>
        <dbReference type="EMBL" id="SDU04956.1"/>
    </source>
</evidence>